<keyword evidence="2" id="KW-0328">Glycosyltransferase</keyword>
<dbReference type="AlphaFoldDB" id="A0A4P2VGJ8"/>
<evidence type="ECO:0000313" key="3">
    <source>
        <dbReference type="Proteomes" id="UP000509448"/>
    </source>
</evidence>
<gene>
    <name evidence="2" type="ORF">NAS2_1184</name>
</gene>
<name>A0A4P2VGJ8_9ARCH</name>
<organism evidence="2 3">
    <name type="scientific">Conexivisphaera calida</name>
    <dbReference type="NCBI Taxonomy" id="1874277"/>
    <lineage>
        <taxon>Archaea</taxon>
        <taxon>Nitrososphaerota</taxon>
        <taxon>Conexivisphaeria</taxon>
        <taxon>Conexivisphaerales</taxon>
        <taxon>Conexivisphaeraceae</taxon>
        <taxon>Conexivisphaera</taxon>
    </lineage>
</organism>
<evidence type="ECO:0000259" key="1">
    <source>
        <dbReference type="Pfam" id="PF01048"/>
    </source>
</evidence>
<evidence type="ECO:0000313" key="2">
    <source>
        <dbReference type="EMBL" id="BBE42573.1"/>
    </source>
</evidence>
<dbReference type="EMBL" id="AP018732">
    <property type="protein sequence ID" value="BBE42573.1"/>
    <property type="molecule type" value="Genomic_DNA"/>
</dbReference>
<dbReference type="Proteomes" id="UP000509448">
    <property type="component" value="Chromosome"/>
</dbReference>
<protein>
    <submittedName>
        <fullName evidence="2">Purine nucleoside phosphorylase</fullName>
        <ecNumber evidence="2">2.4.2.1</ecNumber>
    </submittedName>
</protein>
<dbReference type="PANTHER" id="PTHR43691:SF11">
    <property type="entry name" value="FI09636P-RELATED"/>
    <property type="match status" value="1"/>
</dbReference>
<dbReference type="GO" id="GO:0009116">
    <property type="term" value="P:nucleoside metabolic process"/>
    <property type="evidence" value="ECO:0007669"/>
    <property type="project" value="InterPro"/>
</dbReference>
<dbReference type="GO" id="GO:0005829">
    <property type="term" value="C:cytosol"/>
    <property type="evidence" value="ECO:0007669"/>
    <property type="project" value="TreeGrafter"/>
</dbReference>
<dbReference type="KEGG" id="ccai:NAS2_1184"/>
<dbReference type="Gene3D" id="3.40.50.1580">
    <property type="entry name" value="Nucleoside phosphorylase domain"/>
    <property type="match status" value="1"/>
</dbReference>
<dbReference type="EC" id="2.4.2.1" evidence="2"/>
<proteinExistence type="predicted"/>
<dbReference type="GO" id="GO:0004731">
    <property type="term" value="F:purine-nucleoside phosphorylase activity"/>
    <property type="evidence" value="ECO:0007669"/>
    <property type="project" value="UniProtKB-EC"/>
</dbReference>
<dbReference type="SUPFAM" id="SSF53167">
    <property type="entry name" value="Purine and uridine phosphorylases"/>
    <property type="match status" value="1"/>
</dbReference>
<accession>A0A4P2VGJ8</accession>
<dbReference type="InterPro" id="IPR035994">
    <property type="entry name" value="Nucleoside_phosphorylase_sf"/>
</dbReference>
<sequence>MHIRAKPGDVAELAVIMGDPARVEQAASLLDDARIINSYRGYLAYTGRYEGIPVTVACHCIGGPSAAIAVEELAMLGARRIVRIGTAGAFAPAVGESEVVVPGEAFHVSTLPMMYSGVAGPSIADPGLSERLAREVEATGLRVHRGSVFSSDAFYLEGPEIVERWRSAGAVAVEMECATVFAVAAARGISAAAALIVSNNLATRSRVLTSDELKPITLRTVRAAIRALKP</sequence>
<keyword evidence="2" id="KW-0808">Transferase</keyword>
<keyword evidence="3" id="KW-1185">Reference proteome</keyword>
<reference evidence="2 3" key="1">
    <citation type="journal article" date="2019" name="ISME J.">
        <title>Isolation and characterization of a thermophilic sulfur- and iron-reducing thaumarchaeote from a terrestrial acidic hot spring.</title>
        <authorList>
            <person name="Kato S."/>
            <person name="Itoh T."/>
            <person name="Yuki M."/>
            <person name="Nagamori M."/>
            <person name="Ohnishi M."/>
            <person name="Uematsu K."/>
            <person name="Suzuki K."/>
            <person name="Takashina T."/>
            <person name="Ohkuma M."/>
        </authorList>
    </citation>
    <scope>NUCLEOTIDE SEQUENCE [LARGE SCALE GENOMIC DNA]</scope>
    <source>
        <strain evidence="2 3">NAS-02</strain>
    </source>
</reference>
<dbReference type="InterPro" id="IPR000845">
    <property type="entry name" value="Nucleoside_phosphorylase_d"/>
</dbReference>
<feature type="domain" description="Nucleoside phosphorylase" evidence="1">
    <location>
        <begin position="13"/>
        <end position="206"/>
    </location>
</feature>
<dbReference type="PANTHER" id="PTHR43691">
    <property type="entry name" value="URIDINE PHOSPHORYLASE"/>
    <property type="match status" value="1"/>
</dbReference>
<dbReference type="Pfam" id="PF01048">
    <property type="entry name" value="PNP_UDP_1"/>
    <property type="match status" value="1"/>
</dbReference>